<dbReference type="SUPFAM" id="SSF55781">
    <property type="entry name" value="GAF domain-like"/>
    <property type="match status" value="1"/>
</dbReference>
<dbReference type="SMART" id="SM00346">
    <property type="entry name" value="HTH_ICLR"/>
    <property type="match status" value="1"/>
</dbReference>
<dbReference type="PROSITE" id="PS51077">
    <property type="entry name" value="HTH_ICLR"/>
    <property type="match status" value="1"/>
</dbReference>
<dbReference type="Pfam" id="PF01614">
    <property type="entry name" value="IclR_C"/>
    <property type="match status" value="1"/>
</dbReference>
<dbReference type="InterPro" id="IPR036388">
    <property type="entry name" value="WH-like_DNA-bd_sf"/>
</dbReference>
<accession>A0ABW1DAH1</accession>
<dbReference type="InterPro" id="IPR029016">
    <property type="entry name" value="GAF-like_dom_sf"/>
</dbReference>
<feature type="domain" description="HTH iclR-type" evidence="4">
    <location>
        <begin position="16"/>
        <end position="76"/>
    </location>
</feature>
<dbReference type="Pfam" id="PF09339">
    <property type="entry name" value="HTH_IclR"/>
    <property type="match status" value="1"/>
</dbReference>
<sequence length="260" mass="28261">MYSPASEGRESDSAFLSTLANGLKVFEVLTEQRATLRALTEAVGLPRQTVYRIVHTLEVLGWVERRASDDTYAPTVRMWAIGARSHGATELRVQWANLVSRLAEKIGETVHLAVYDQGCSVYIDKRDGWHPIGSYTKLGGRSPAHCVATGKALLAHQPPWVPEQLLNAGLRHYTDTTITEPAALQAELEGVRRQGFAMNNGEYRAEVGGVAVPIRSPLGDVVAALGFSGPVDRIQDRKDELVTILLNAVSGIPAQPPTES</sequence>
<proteinExistence type="predicted"/>
<organism evidence="6 7">
    <name type="scientific">Nonomuraea insulae</name>
    <dbReference type="NCBI Taxonomy" id="1616787"/>
    <lineage>
        <taxon>Bacteria</taxon>
        <taxon>Bacillati</taxon>
        <taxon>Actinomycetota</taxon>
        <taxon>Actinomycetes</taxon>
        <taxon>Streptosporangiales</taxon>
        <taxon>Streptosporangiaceae</taxon>
        <taxon>Nonomuraea</taxon>
    </lineage>
</organism>
<dbReference type="InterPro" id="IPR014757">
    <property type="entry name" value="Tscrpt_reg_IclR_C"/>
</dbReference>
<dbReference type="PANTHER" id="PTHR30136:SF35">
    <property type="entry name" value="HTH-TYPE TRANSCRIPTIONAL REGULATOR RV1719"/>
    <property type="match status" value="1"/>
</dbReference>
<protein>
    <submittedName>
        <fullName evidence="6">IclR family transcriptional regulator</fullName>
    </submittedName>
</protein>
<keyword evidence="3" id="KW-0804">Transcription</keyword>
<feature type="domain" description="IclR-ED" evidence="5">
    <location>
        <begin position="77"/>
        <end position="260"/>
    </location>
</feature>
<keyword evidence="1" id="KW-0805">Transcription regulation</keyword>
<keyword evidence="2" id="KW-0238">DNA-binding</keyword>
<dbReference type="InterPro" id="IPR036390">
    <property type="entry name" value="WH_DNA-bd_sf"/>
</dbReference>
<dbReference type="RefSeq" id="WP_379524223.1">
    <property type="nucleotide sequence ID" value="NZ_JBHSPA010000115.1"/>
</dbReference>
<keyword evidence="7" id="KW-1185">Reference proteome</keyword>
<evidence type="ECO:0000313" key="7">
    <source>
        <dbReference type="Proteomes" id="UP001596058"/>
    </source>
</evidence>
<dbReference type="InterPro" id="IPR005471">
    <property type="entry name" value="Tscrpt_reg_IclR_N"/>
</dbReference>
<evidence type="ECO:0000259" key="4">
    <source>
        <dbReference type="PROSITE" id="PS51077"/>
    </source>
</evidence>
<comment type="caution">
    <text evidence="6">The sequence shown here is derived from an EMBL/GenBank/DDBJ whole genome shotgun (WGS) entry which is preliminary data.</text>
</comment>
<name>A0ABW1DAH1_9ACTN</name>
<dbReference type="PANTHER" id="PTHR30136">
    <property type="entry name" value="HELIX-TURN-HELIX TRANSCRIPTIONAL REGULATOR, ICLR FAMILY"/>
    <property type="match status" value="1"/>
</dbReference>
<evidence type="ECO:0000259" key="5">
    <source>
        <dbReference type="PROSITE" id="PS51078"/>
    </source>
</evidence>
<evidence type="ECO:0000313" key="6">
    <source>
        <dbReference type="EMBL" id="MFC5834812.1"/>
    </source>
</evidence>
<evidence type="ECO:0000256" key="1">
    <source>
        <dbReference type="ARBA" id="ARBA00023015"/>
    </source>
</evidence>
<gene>
    <name evidence="6" type="ORF">ACFPZ3_64150</name>
</gene>
<evidence type="ECO:0000256" key="2">
    <source>
        <dbReference type="ARBA" id="ARBA00023125"/>
    </source>
</evidence>
<dbReference type="PROSITE" id="PS51078">
    <property type="entry name" value="ICLR_ED"/>
    <property type="match status" value="1"/>
</dbReference>
<reference evidence="7" key="1">
    <citation type="journal article" date="2019" name="Int. J. Syst. Evol. Microbiol.">
        <title>The Global Catalogue of Microorganisms (GCM) 10K type strain sequencing project: providing services to taxonomists for standard genome sequencing and annotation.</title>
        <authorList>
            <consortium name="The Broad Institute Genomics Platform"/>
            <consortium name="The Broad Institute Genome Sequencing Center for Infectious Disease"/>
            <person name="Wu L."/>
            <person name="Ma J."/>
        </authorList>
    </citation>
    <scope>NUCLEOTIDE SEQUENCE [LARGE SCALE GENOMIC DNA]</scope>
    <source>
        <strain evidence="7">CCUG 53903</strain>
    </source>
</reference>
<dbReference type="Gene3D" id="1.10.10.10">
    <property type="entry name" value="Winged helix-like DNA-binding domain superfamily/Winged helix DNA-binding domain"/>
    <property type="match status" value="1"/>
</dbReference>
<dbReference type="Gene3D" id="3.30.450.40">
    <property type="match status" value="1"/>
</dbReference>
<dbReference type="EMBL" id="JBHSPA010000115">
    <property type="protein sequence ID" value="MFC5834812.1"/>
    <property type="molecule type" value="Genomic_DNA"/>
</dbReference>
<dbReference type="SUPFAM" id="SSF46785">
    <property type="entry name" value="Winged helix' DNA-binding domain"/>
    <property type="match status" value="1"/>
</dbReference>
<dbReference type="InterPro" id="IPR050707">
    <property type="entry name" value="HTH_MetabolicPath_Reg"/>
</dbReference>
<dbReference type="Proteomes" id="UP001596058">
    <property type="component" value="Unassembled WGS sequence"/>
</dbReference>
<evidence type="ECO:0000256" key="3">
    <source>
        <dbReference type="ARBA" id="ARBA00023163"/>
    </source>
</evidence>